<name>A0A5B7F5U4_PORTR</name>
<comment type="caution">
    <text evidence="1">The sequence shown here is derived from an EMBL/GenBank/DDBJ whole genome shotgun (WGS) entry which is preliminary data.</text>
</comment>
<dbReference type="AlphaFoldDB" id="A0A5B7F5U4"/>
<proteinExistence type="predicted"/>
<evidence type="ECO:0000313" key="2">
    <source>
        <dbReference type="Proteomes" id="UP000324222"/>
    </source>
</evidence>
<accession>A0A5B7F5U4</accession>
<organism evidence="1 2">
    <name type="scientific">Portunus trituberculatus</name>
    <name type="common">Swimming crab</name>
    <name type="synonym">Neptunus trituberculatus</name>
    <dbReference type="NCBI Taxonomy" id="210409"/>
    <lineage>
        <taxon>Eukaryota</taxon>
        <taxon>Metazoa</taxon>
        <taxon>Ecdysozoa</taxon>
        <taxon>Arthropoda</taxon>
        <taxon>Crustacea</taxon>
        <taxon>Multicrustacea</taxon>
        <taxon>Malacostraca</taxon>
        <taxon>Eumalacostraca</taxon>
        <taxon>Eucarida</taxon>
        <taxon>Decapoda</taxon>
        <taxon>Pleocyemata</taxon>
        <taxon>Brachyura</taxon>
        <taxon>Eubrachyura</taxon>
        <taxon>Portunoidea</taxon>
        <taxon>Portunidae</taxon>
        <taxon>Portuninae</taxon>
        <taxon>Portunus</taxon>
    </lineage>
</organism>
<dbReference type="Proteomes" id="UP000324222">
    <property type="component" value="Unassembled WGS sequence"/>
</dbReference>
<gene>
    <name evidence="1" type="ORF">E2C01_034068</name>
</gene>
<evidence type="ECO:0000313" key="1">
    <source>
        <dbReference type="EMBL" id="MPC40508.1"/>
    </source>
</evidence>
<dbReference type="EMBL" id="VSRR010004717">
    <property type="protein sequence ID" value="MPC40508.1"/>
    <property type="molecule type" value="Genomic_DNA"/>
</dbReference>
<protein>
    <submittedName>
        <fullName evidence="1">Uncharacterized protein</fullName>
    </submittedName>
</protein>
<sequence length="60" mass="7043">METHYVCFALPLAEDLNSFSPPQNVMLQKKSDLEDFCQKKTQSMTSGYKKLACVYYRKTW</sequence>
<reference evidence="1 2" key="1">
    <citation type="submission" date="2019-05" db="EMBL/GenBank/DDBJ databases">
        <title>Another draft genome of Portunus trituberculatus and its Hox gene families provides insights of decapod evolution.</title>
        <authorList>
            <person name="Jeong J.-H."/>
            <person name="Song I."/>
            <person name="Kim S."/>
            <person name="Choi T."/>
            <person name="Kim D."/>
            <person name="Ryu S."/>
            <person name="Kim W."/>
        </authorList>
    </citation>
    <scope>NUCLEOTIDE SEQUENCE [LARGE SCALE GENOMIC DNA]</scope>
    <source>
        <tissue evidence="1">Muscle</tissue>
    </source>
</reference>
<keyword evidence="2" id="KW-1185">Reference proteome</keyword>